<dbReference type="PATRIC" id="fig|29556.3.peg.435"/>
<dbReference type="NCBIfam" id="NF045892">
    <property type="entry name" value="ICE_Mbov_0399"/>
    <property type="match status" value="1"/>
</dbReference>
<name>A0A0D5ZK77_9BACT</name>
<evidence type="ECO:0000256" key="2">
    <source>
        <dbReference type="SAM" id="Phobius"/>
    </source>
</evidence>
<sequence>MKKIKIPFIVCSLSSLTSIPIVLSYKTTELKEYHTESYNFNKTISFNLSLNQLVDRSSGTIIDIYRINLTRKSFRAHNDTLSNILRDIRIIDLYSQIQVLKRSGVEEYFDNEELIDWSYHSGGNVGLISQNRFFSNGDFPYDHWNKKVISFNINSISTKSNFDIITFNVNVSYSIENEYKQLERLENKINEELKKLNSSNALENITLLSQSGENSIYGTKTNRIGTTQTVVSNNQQITQIEERIKQVVNSFNDKPENLSVYFENTNKFNQKRIVFRFTNINGVSTTHSKNINYKIINAVEQDIQNRISITPGAYIDKSNNQKYTPILEEKVVNGNYETFPTLTYTQNPERNEILYINDQAVPIIDRLAIYEFKDLKNSNVGETKLNALLKAREKYAEFERKINELRRENKEINSQDTRKLEELKKERDKKQAEYDNLNKFKIEVKSFDPNSKIEYVVYSKTINVVSQKDQIFEISAFAWNPKTNEEQKLLIEKYLKDPNGKYLLDNNNQRILNPKFNPNINKNTGTNAEIVVIGTYRNDANTIRPFKYFPETFFNLQDPLKPNGQRENLSQYQAEKGKGQNLIIAEAHVVYGGIKFDLGNSDWNKISVIKLEDNAWKTNVPNQIDWNSKLDFFKNKNNVFSDKGIWLFSLKGDKGLAKHKIVYIKDPIENNNSAINDELFSKLVKSSKNIWEHYWGKHLETFLKIKYNYNTETIHNLDYDVLIGYWKEYFNLAMKNKTLTSITPTINEDIVKNFALTHFEPKIVASRLIKMKNNPNYELSLPFLSSKEQNEYLNLILGTSSSFERDIQKVKEKFASEIKKMVSYPYPEFIDCSVSFESGTVYKVVFYFTNKSNFLTLNTNKITVAIDWLKPSDQKYILPELIGNNLRNYLIRNKITKSSNSLKTFLNILNSNETFFTDNTREKMNVISYNIEQDRDNQNLFRISIKFEIKNDFIDAYSFKNKNNEIVLSYDLTTDVSGEKIAIQTQLNNDVLKNYLIQNGIKETTFENANKETFINTLNQRTSNFFTKSFYKYANVSDFSIRKNPENAKYTFDIILTLKEEFRENYTLINDVLHLDYSLDNSNLKNEARFNLNGNRLYSWLIKNKAEQRNYQSEASKTEFKLFLNNPLNKFLTSESYQNVRIVDFQIKAIDPTYQNKKKLILYFDVVRNKKNELKISAFNRTREIVFDINDAISKNEFDINGIFNIENIPFIDIKGEVNLTKARERIKNEIVNENPLIEKEDLFISDRDVMNVINNKNQITTITVKSQSLSLNDLNNQGVSLEVHNTIDPSITIVPENANLNSYKLEKLKVQGITTIDALKETIINHLNNQLSKHKITFEQFLEFENELYLNSLLKPNSINRIRIYFLPKNALLVEKLALDVENDLTNVSNTEYDPYLDTNNPDNPNFIDGTNINWNSNSGEYEEETNEVEKDKVKEINESKNAIYKKRTTIITSIISSLLILSVIGAGIAWFIKRNRNRKIK</sequence>
<keyword evidence="2" id="KW-0472">Membrane</keyword>
<feature type="coiled-coil region" evidence="1">
    <location>
        <begin position="175"/>
        <end position="202"/>
    </location>
</feature>
<reference evidence="3 4" key="1">
    <citation type="journal article" date="2015" name="Genome Announc.">
        <title>Complete Genome Sequence of Mycoplasma meleagridis, a Possible Emerging Pathogen in Chickens.</title>
        <authorList>
            <person name="Abolnik C."/>
        </authorList>
    </citation>
    <scope>NUCLEOTIDE SEQUENCE [LARGE SCALE GENOMIC DNA]</scope>
    <source>
        <strain evidence="3 4">B2096 8B</strain>
    </source>
</reference>
<proteinExistence type="predicted"/>
<dbReference type="HOGENOM" id="CLU_249532_0_0_14"/>
<feature type="coiled-coil region" evidence="1">
    <location>
        <begin position="388"/>
        <end position="440"/>
    </location>
</feature>
<keyword evidence="2" id="KW-1133">Transmembrane helix</keyword>
<evidence type="ECO:0000313" key="3">
    <source>
        <dbReference type="EMBL" id="AKA50045.1"/>
    </source>
</evidence>
<evidence type="ECO:0000256" key="1">
    <source>
        <dbReference type="SAM" id="Coils"/>
    </source>
</evidence>
<organism evidence="4">
    <name type="scientific">Mycoplasmopsis gallinacea</name>
    <dbReference type="NCBI Taxonomy" id="29556"/>
    <lineage>
        <taxon>Bacteria</taxon>
        <taxon>Bacillati</taxon>
        <taxon>Mycoplasmatota</taxon>
        <taxon>Mycoplasmoidales</taxon>
        <taxon>Metamycoplasmataceae</taxon>
        <taxon>Mycoplasmopsis</taxon>
    </lineage>
</organism>
<evidence type="ECO:0000313" key="4">
    <source>
        <dbReference type="Proteomes" id="UP000032722"/>
    </source>
</evidence>
<feature type="transmembrane region" description="Helical" evidence="2">
    <location>
        <begin position="1452"/>
        <end position="1474"/>
    </location>
</feature>
<keyword evidence="2" id="KW-0812">Transmembrane</keyword>
<protein>
    <submittedName>
        <fullName evidence="3">Uncharacterized protein</fullName>
    </submittedName>
</protein>
<gene>
    <name evidence="3" type="ORF">VO56_02200</name>
</gene>
<keyword evidence="1" id="KW-0175">Coiled coil</keyword>
<dbReference type="EMBL" id="CP011021">
    <property type="protein sequence ID" value="AKA50045.1"/>
    <property type="molecule type" value="Genomic_DNA"/>
</dbReference>
<dbReference type="Proteomes" id="UP000032722">
    <property type="component" value="Chromosome"/>
</dbReference>
<dbReference type="KEGG" id="mgb:VO56_02200"/>
<accession>A0A0D5ZK77</accession>